<comment type="caution">
    <text evidence="2">The sequence shown here is derived from an EMBL/GenBank/DDBJ whole genome shotgun (WGS) entry which is preliminary data.</text>
</comment>
<accession>A0A395RUS7</accession>
<dbReference type="Proteomes" id="UP000266234">
    <property type="component" value="Unassembled WGS sequence"/>
</dbReference>
<dbReference type="EMBL" id="PXOG01000260">
    <property type="protein sequence ID" value="RGP63861.1"/>
    <property type="molecule type" value="Genomic_DNA"/>
</dbReference>
<protein>
    <submittedName>
        <fullName evidence="2">Uncharacterized protein</fullName>
    </submittedName>
</protein>
<reference evidence="2 3" key="1">
    <citation type="journal article" date="2018" name="PLoS Pathog.">
        <title>Evolution of structural diversity of trichothecenes, a family of toxins produced by plant pathogenic and entomopathogenic fungi.</title>
        <authorList>
            <person name="Proctor R.H."/>
            <person name="McCormick S.P."/>
            <person name="Kim H.S."/>
            <person name="Cardoza R.E."/>
            <person name="Stanley A.M."/>
            <person name="Lindo L."/>
            <person name="Kelly A."/>
            <person name="Brown D.W."/>
            <person name="Lee T."/>
            <person name="Vaughan M.M."/>
            <person name="Alexander N.J."/>
            <person name="Busman M."/>
            <person name="Gutierrez S."/>
        </authorList>
    </citation>
    <scope>NUCLEOTIDE SEQUENCE [LARGE SCALE GENOMIC DNA]</scope>
    <source>
        <strain evidence="2 3">NRRL 20695</strain>
    </source>
</reference>
<gene>
    <name evidence="2" type="ORF">FLONG3_9755</name>
</gene>
<evidence type="ECO:0000256" key="1">
    <source>
        <dbReference type="SAM" id="SignalP"/>
    </source>
</evidence>
<organism evidence="2 3">
    <name type="scientific">Fusarium longipes</name>
    <dbReference type="NCBI Taxonomy" id="694270"/>
    <lineage>
        <taxon>Eukaryota</taxon>
        <taxon>Fungi</taxon>
        <taxon>Dikarya</taxon>
        <taxon>Ascomycota</taxon>
        <taxon>Pezizomycotina</taxon>
        <taxon>Sordariomycetes</taxon>
        <taxon>Hypocreomycetidae</taxon>
        <taxon>Hypocreales</taxon>
        <taxon>Nectriaceae</taxon>
        <taxon>Fusarium</taxon>
    </lineage>
</organism>
<feature type="signal peptide" evidence="1">
    <location>
        <begin position="1"/>
        <end position="16"/>
    </location>
</feature>
<sequence length="197" mass="21308">MYVLFRLISHLPIAFANTLLLNGARGRIGFAYEFTANIHVQATAEMQDAMRDLSLHNFKNKNADVLIYKFDVATMALKKRAEDAIYAQYGEVENKDPFDKMEACEEAEKSTDANVGILSALKGINETLAHIAKYGLPVQVPGGFAADGSRVRATANGEFVPDMAPVKFVAVVGGGVDDDSEPSETIYGSEASVPSWG</sequence>
<name>A0A395RUS7_9HYPO</name>
<evidence type="ECO:0000313" key="3">
    <source>
        <dbReference type="Proteomes" id="UP000266234"/>
    </source>
</evidence>
<dbReference type="AlphaFoldDB" id="A0A395RUS7"/>
<keyword evidence="3" id="KW-1185">Reference proteome</keyword>
<evidence type="ECO:0000313" key="2">
    <source>
        <dbReference type="EMBL" id="RGP63861.1"/>
    </source>
</evidence>
<feature type="chain" id="PRO_5017187067" evidence="1">
    <location>
        <begin position="17"/>
        <end position="197"/>
    </location>
</feature>
<keyword evidence="1" id="KW-0732">Signal</keyword>
<proteinExistence type="predicted"/>